<evidence type="ECO:0000259" key="10">
    <source>
        <dbReference type="Pfam" id="PF00749"/>
    </source>
</evidence>
<name>A0A2N0X962_9CORY</name>
<dbReference type="RefSeq" id="WP_018118253.1">
    <property type="nucleotide sequence ID" value="NZ_JAKRKB010000009.1"/>
</dbReference>
<dbReference type="HAMAP" id="MF_01428">
    <property type="entry name" value="Glu_Q_tRNA_synth"/>
    <property type="match status" value="1"/>
</dbReference>
<dbReference type="STRING" id="1121365.GCA_000375365_00995"/>
<keyword evidence="2 7" id="KW-0479">Metal-binding</keyword>
<sequence>MDATITQPSPLEHNERGAGRYAPSPSGDLHFGNLRTAVLAWLFARRTGRRFYLRVEDIDTQRSSVESARRQIEDLKALGLDFDGEPTYQSDNTSAYEAALRALTERGHVFECYCSRRDIQEAARAPHAIPGRYPGTCRDLPDGERERRRMELMAQGRVPALRLRAEARRWRVRDGFLGDYSGEVDDFILRRGGQQPDWAYNLAVVVDDAAAGIDQVVRGDDLASSAPRQAYLAHLLGLPAPGYIHVPLVLGPEGRRLAKRDGAVTLRQMLADAPVAQVVSRLAASVGVEGCDSLAGLLEEFDPGAVPREGWVWK</sequence>
<dbReference type="GO" id="GO:0004818">
    <property type="term" value="F:glutamate-tRNA ligase activity"/>
    <property type="evidence" value="ECO:0007669"/>
    <property type="project" value="TreeGrafter"/>
</dbReference>
<comment type="caution">
    <text evidence="11">The sequence shown here is derived from an EMBL/GenBank/DDBJ whole genome shotgun (WGS) entry which is preliminary data.</text>
</comment>
<dbReference type="GeneID" id="89361366"/>
<keyword evidence="5 7" id="KW-0067">ATP-binding</keyword>
<dbReference type="EMBL" id="PJAF01000005">
    <property type="protein sequence ID" value="PKF69250.1"/>
    <property type="molecule type" value="Genomic_DNA"/>
</dbReference>
<evidence type="ECO:0000256" key="3">
    <source>
        <dbReference type="ARBA" id="ARBA00022741"/>
    </source>
</evidence>
<dbReference type="Proteomes" id="UP000233249">
    <property type="component" value="Unassembled WGS sequence"/>
</dbReference>
<feature type="binding site" evidence="7">
    <location>
        <position position="137"/>
    </location>
    <ligand>
        <name>Zn(2+)</name>
        <dbReference type="ChEBI" id="CHEBI:29105"/>
    </ligand>
</feature>
<proteinExistence type="inferred from homology"/>
<dbReference type="SUPFAM" id="SSF52374">
    <property type="entry name" value="Nucleotidylyl transferase"/>
    <property type="match status" value="1"/>
</dbReference>
<feature type="binding site" evidence="7">
    <location>
        <position position="200"/>
    </location>
    <ligand>
        <name>L-glutamate</name>
        <dbReference type="ChEBI" id="CHEBI:29985"/>
    </ligand>
</feature>
<feature type="binding site" evidence="7">
    <location>
        <position position="114"/>
    </location>
    <ligand>
        <name>Zn(2+)</name>
        <dbReference type="ChEBI" id="CHEBI:29105"/>
    </ligand>
</feature>
<feature type="binding site" evidence="7">
    <location>
        <position position="112"/>
    </location>
    <ligand>
        <name>Zn(2+)</name>
        <dbReference type="ChEBI" id="CHEBI:29105"/>
    </ligand>
</feature>
<protein>
    <recommendedName>
        <fullName evidence="7">Glutamyl-Q tRNA(Asp) synthetase</fullName>
        <shortName evidence="7">Glu-Q-RSs</shortName>
        <ecNumber evidence="7">6.1.1.-</ecNumber>
    </recommendedName>
</protein>
<dbReference type="EC" id="6.1.1.-" evidence="7"/>
<dbReference type="PANTHER" id="PTHR43311">
    <property type="entry name" value="GLUTAMATE--TRNA LIGASE"/>
    <property type="match status" value="1"/>
</dbReference>
<evidence type="ECO:0000256" key="2">
    <source>
        <dbReference type="ARBA" id="ARBA00022723"/>
    </source>
</evidence>
<dbReference type="PANTHER" id="PTHR43311:SF1">
    <property type="entry name" value="GLUTAMYL-Q TRNA(ASP) SYNTHETASE"/>
    <property type="match status" value="1"/>
</dbReference>
<gene>
    <name evidence="7" type="primary">gluQ</name>
    <name evidence="11" type="ORF">CXB45_02760</name>
</gene>
<evidence type="ECO:0000313" key="11">
    <source>
        <dbReference type="EMBL" id="PKF69250.1"/>
    </source>
</evidence>
<dbReference type="GO" id="GO:0005829">
    <property type="term" value="C:cytosol"/>
    <property type="evidence" value="ECO:0007669"/>
    <property type="project" value="TreeGrafter"/>
</dbReference>
<organism evidence="11 12">
    <name type="scientific">Corynebacterium mastitidis</name>
    <dbReference type="NCBI Taxonomy" id="161890"/>
    <lineage>
        <taxon>Bacteria</taxon>
        <taxon>Bacillati</taxon>
        <taxon>Actinomycetota</taxon>
        <taxon>Actinomycetes</taxon>
        <taxon>Mycobacteriales</taxon>
        <taxon>Corynebacteriaceae</taxon>
        <taxon>Corynebacterium</taxon>
    </lineage>
</organism>
<evidence type="ECO:0000256" key="6">
    <source>
        <dbReference type="ARBA" id="ARBA00023146"/>
    </source>
</evidence>
<dbReference type="InterPro" id="IPR020058">
    <property type="entry name" value="Glu/Gln-tRNA-synth_Ib_cat-dom"/>
</dbReference>
<feature type="binding site" evidence="7">
    <location>
        <position position="218"/>
    </location>
    <ligand>
        <name>L-glutamate</name>
        <dbReference type="ChEBI" id="CHEBI:29985"/>
    </ligand>
</feature>
<feature type="short sequence motif" description="'HIGH' region" evidence="7">
    <location>
        <begin position="23"/>
        <end position="33"/>
    </location>
</feature>
<comment type="similarity">
    <text evidence="7">Belongs to the class-I aminoacyl-tRNA synthetase family. GluQ subfamily.</text>
</comment>
<dbReference type="InterPro" id="IPR049940">
    <property type="entry name" value="GluQ/Sye"/>
</dbReference>
<keyword evidence="4 7" id="KW-0862">Zinc</keyword>
<comment type="cofactor">
    <cofactor evidence="7">
        <name>Zn(2+)</name>
        <dbReference type="ChEBI" id="CHEBI:29105"/>
    </cofactor>
    <text evidence="7">Binds 1 zinc ion per subunit.</text>
</comment>
<keyword evidence="8" id="KW-0648">Protein biosynthesis</keyword>
<dbReference type="Pfam" id="PF00749">
    <property type="entry name" value="tRNA-synt_1c"/>
    <property type="match status" value="1"/>
</dbReference>
<dbReference type="NCBIfam" id="TIGR03838">
    <property type="entry name" value="queuosine_YadB"/>
    <property type="match status" value="1"/>
</dbReference>
<dbReference type="InterPro" id="IPR014729">
    <property type="entry name" value="Rossmann-like_a/b/a_fold"/>
</dbReference>
<comment type="function">
    <text evidence="7">Catalyzes the tRNA-independent activation of glutamate in presence of ATP and the subsequent transfer of glutamate onto a tRNA(Asp). Glutamate is transferred on the 2-amino-5-(4,5-dihydroxy-2-cyclopenten-1-yl) moiety of the queuosine in the wobble position of the QUC anticodon.</text>
</comment>
<evidence type="ECO:0000256" key="9">
    <source>
        <dbReference type="SAM" id="MobiDB-lite"/>
    </source>
</evidence>
<accession>A0A2N0X962</accession>
<evidence type="ECO:0000256" key="7">
    <source>
        <dbReference type="HAMAP-Rule" id="MF_01428"/>
    </source>
</evidence>
<feature type="short sequence motif" description="'KMSKS' region" evidence="7">
    <location>
        <begin position="256"/>
        <end position="260"/>
    </location>
</feature>
<feature type="binding site" evidence="7">
    <location>
        <begin position="20"/>
        <end position="24"/>
    </location>
    <ligand>
        <name>L-glutamate</name>
        <dbReference type="ChEBI" id="CHEBI:29985"/>
    </ligand>
</feature>
<evidence type="ECO:0000256" key="1">
    <source>
        <dbReference type="ARBA" id="ARBA00022598"/>
    </source>
</evidence>
<evidence type="ECO:0000256" key="5">
    <source>
        <dbReference type="ARBA" id="ARBA00022840"/>
    </source>
</evidence>
<dbReference type="OrthoDB" id="9807503at2"/>
<dbReference type="InterPro" id="IPR022380">
    <property type="entry name" value="Glu-Q_tRNA(Asp)_Synthase"/>
</dbReference>
<evidence type="ECO:0000313" key="12">
    <source>
        <dbReference type="Proteomes" id="UP000233249"/>
    </source>
</evidence>
<feature type="binding site" evidence="7">
    <location>
        <position position="259"/>
    </location>
    <ligand>
        <name>ATP</name>
        <dbReference type="ChEBI" id="CHEBI:30616"/>
    </ligand>
</feature>
<reference evidence="11 12" key="1">
    <citation type="submission" date="2017-12" db="EMBL/GenBank/DDBJ databases">
        <title>Corynebacterium mastitidis 16-1433 Genome.</title>
        <authorList>
            <person name="Gulvik C.A."/>
        </authorList>
    </citation>
    <scope>NUCLEOTIDE SEQUENCE [LARGE SCALE GENOMIC DNA]</scope>
    <source>
        <strain evidence="11 12">16-1433</strain>
    </source>
</reference>
<dbReference type="Gene3D" id="3.40.50.620">
    <property type="entry name" value="HUPs"/>
    <property type="match status" value="1"/>
</dbReference>
<feature type="domain" description="Glutamyl/glutaminyl-tRNA synthetase class Ib catalytic" evidence="10">
    <location>
        <begin position="20"/>
        <end position="268"/>
    </location>
</feature>
<dbReference type="AlphaFoldDB" id="A0A2N0X962"/>
<dbReference type="PRINTS" id="PR00987">
    <property type="entry name" value="TRNASYNTHGLU"/>
</dbReference>
<dbReference type="GO" id="GO:0008270">
    <property type="term" value="F:zinc ion binding"/>
    <property type="evidence" value="ECO:0007669"/>
    <property type="project" value="UniProtKB-UniRule"/>
</dbReference>
<feature type="binding site" evidence="7">
    <location>
        <position position="56"/>
    </location>
    <ligand>
        <name>L-glutamate</name>
        <dbReference type="ChEBI" id="CHEBI:29985"/>
    </ligand>
</feature>
<keyword evidence="6 7" id="KW-0030">Aminoacyl-tRNA synthetase</keyword>
<dbReference type="NCBIfam" id="NF004315">
    <property type="entry name" value="PRK05710.1-4"/>
    <property type="match status" value="1"/>
</dbReference>
<keyword evidence="3 7" id="KW-0547">Nucleotide-binding</keyword>
<feature type="binding site" evidence="7">
    <location>
        <position position="133"/>
    </location>
    <ligand>
        <name>Zn(2+)</name>
        <dbReference type="ChEBI" id="CHEBI:29105"/>
    </ligand>
</feature>
<evidence type="ECO:0000256" key="8">
    <source>
        <dbReference type="RuleBase" id="RU363037"/>
    </source>
</evidence>
<dbReference type="GO" id="GO:0006424">
    <property type="term" value="P:glutamyl-tRNA aminoacylation"/>
    <property type="evidence" value="ECO:0007669"/>
    <property type="project" value="InterPro"/>
</dbReference>
<evidence type="ECO:0000256" key="4">
    <source>
        <dbReference type="ARBA" id="ARBA00022833"/>
    </source>
</evidence>
<dbReference type="GO" id="GO:0006400">
    <property type="term" value="P:tRNA modification"/>
    <property type="evidence" value="ECO:0007669"/>
    <property type="project" value="InterPro"/>
</dbReference>
<dbReference type="InterPro" id="IPR000924">
    <property type="entry name" value="Glu/Gln-tRNA-synth"/>
</dbReference>
<feature type="region of interest" description="Disordered" evidence="9">
    <location>
        <begin position="1"/>
        <end position="26"/>
    </location>
</feature>
<dbReference type="GO" id="GO:0005524">
    <property type="term" value="F:ATP binding"/>
    <property type="evidence" value="ECO:0007669"/>
    <property type="project" value="UniProtKB-KW"/>
</dbReference>
<keyword evidence="1 7" id="KW-0436">Ligase</keyword>